<keyword evidence="3" id="KW-1133">Transmembrane helix</keyword>
<feature type="compositionally biased region" description="Basic and acidic residues" evidence="2">
    <location>
        <begin position="251"/>
        <end position="276"/>
    </location>
</feature>
<dbReference type="PANTHER" id="PTHR10281:SF76">
    <property type="entry name" value="CALCUTTA CUP-RELATED"/>
    <property type="match status" value="1"/>
</dbReference>
<evidence type="ECO:0000313" key="5">
    <source>
        <dbReference type="EMBL" id="EFJ02036.1"/>
    </source>
</evidence>
<dbReference type="SMART" id="SM01117">
    <property type="entry name" value="Cyt-b5"/>
    <property type="match status" value="1"/>
</dbReference>
<dbReference type="InterPro" id="IPR001199">
    <property type="entry name" value="Cyt_B5-like_heme/steroid-bd"/>
</dbReference>
<dbReference type="PANTHER" id="PTHR10281">
    <property type="entry name" value="MEMBRANE-ASSOCIATED PROGESTERONE RECEPTOR COMPONENT-RELATED"/>
    <property type="match status" value="1"/>
</dbReference>
<dbReference type="InterPro" id="IPR050577">
    <property type="entry name" value="MAPR/NEUFC/NENF-like"/>
</dbReference>
<dbReference type="OMA" id="HWKKFFA"/>
<feature type="compositionally biased region" description="Basic and acidic residues" evidence="2">
    <location>
        <begin position="15"/>
        <end position="25"/>
    </location>
</feature>
<dbReference type="eggNOG" id="KOG1108">
    <property type="taxonomic scope" value="Eukaryota"/>
</dbReference>
<dbReference type="GeneID" id="9588799"/>
<dbReference type="SUPFAM" id="SSF55856">
    <property type="entry name" value="Cytochrome b5-like heme/steroid binding domain"/>
    <property type="match status" value="1"/>
</dbReference>
<organism evidence="6">
    <name type="scientific">Schizophyllum commune (strain H4-8 / FGSC 9210)</name>
    <name type="common">Split gill fungus</name>
    <dbReference type="NCBI Taxonomy" id="578458"/>
    <lineage>
        <taxon>Eukaryota</taxon>
        <taxon>Fungi</taxon>
        <taxon>Dikarya</taxon>
        <taxon>Basidiomycota</taxon>
        <taxon>Agaricomycotina</taxon>
        <taxon>Agaricomycetes</taxon>
        <taxon>Agaricomycetidae</taxon>
        <taxon>Agaricales</taxon>
        <taxon>Schizophyllaceae</taxon>
        <taxon>Schizophyllum</taxon>
    </lineage>
</organism>
<dbReference type="GO" id="GO:0016020">
    <property type="term" value="C:membrane"/>
    <property type="evidence" value="ECO:0007669"/>
    <property type="project" value="TreeGrafter"/>
</dbReference>
<dbReference type="HOGENOM" id="CLU_070889_1_0_1"/>
<name>D8PLJ2_SCHCM</name>
<feature type="region of interest" description="Disordered" evidence="2">
    <location>
        <begin position="1"/>
        <end position="36"/>
    </location>
</feature>
<dbReference type="Pfam" id="PF00173">
    <property type="entry name" value="Cyt-b5"/>
    <property type="match status" value="1"/>
</dbReference>
<comment type="similarity">
    <text evidence="1">Belongs to the cytochrome b5 family. MAPR subfamily.</text>
</comment>
<feature type="compositionally biased region" description="Basic and acidic residues" evidence="2">
    <location>
        <begin position="283"/>
        <end position="297"/>
    </location>
</feature>
<evidence type="ECO:0000259" key="4">
    <source>
        <dbReference type="SMART" id="SM01117"/>
    </source>
</evidence>
<dbReference type="AlphaFoldDB" id="D8PLJ2"/>
<evidence type="ECO:0000313" key="6">
    <source>
        <dbReference type="Proteomes" id="UP000007431"/>
    </source>
</evidence>
<dbReference type="STRING" id="578458.D8PLJ2"/>
<keyword evidence="3" id="KW-0812">Transmembrane</keyword>
<gene>
    <name evidence="5" type="ORF">SCHCODRAFT_83985</name>
</gene>
<dbReference type="VEuPathDB" id="FungiDB:SCHCODRAFT_02624504"/>
<dbReference type="RefSeq" id="XP_003036938.1">
    <property type="nucleotide sequence ID" value="XM_003036892.1"/>
</dbReference>
<dbReference type="GO" id="GO:0012505">
    <property type="term" value="C:endomembrane system"/>
    <property type="evidence" value="ECO:0007669"/>
    <property type="project" value="TreeGrafter"/>
</dbReference>
<reference evidence="5 6" key="1">
    <citation type="journal article" date="2010" name="Nat. Biotechnol.">
        <title>Genome sequence of the model mushroom Schizophyllum commune.</title>
        <authorList>
            <person name="Ohm R.A."/>
            <person name="de Jong J.F."/>
            <person name="Lugones L.G."/>
            <person name="Aerts A."/>
            <person name="Kothe E."/>
            <person name="Stajich J.E."/>
            <person name="de Vries R.P."/>
            <person name="Record E."/>
            <person name="Levasseur A."/>
            <person name="Baker S.E."/>
            <person name="Bartholomew K.A."/>
            <person name="Coutinho P.M."/>
            <person name="Erdmann S."/>
            <person name="Fowler T.J."/>
            <person name="Gathman A.C."/>
            <person name="Lombard V."/>
            <person name="Henrissat B."/>
            <person name="Knabe N."/>
            <person name="Kuees U."/>
            <person name="Lilly W.W."/>
            <person name="Lindquist E."/>
            <person name="Lucas S."/>
            <person name="Magnuson J.K."/>
            <person name="Piumi F."/>
            <person name="Raudaskoski M."/>
            <person name="Salamov A."/>
            <person name="Schmutz J."/>
            <person name="Schwarze F.W.M.R."/>
            <person name="vanKuyk P.A."/>
            <person name="Horton J.S."/>
            <person name="Grigoriev I.V."/>
            <person name="Woesten H.A.B."/>
        </authorList>
    </citation>
    <scope>NUCLEOTIDE SEQUENCE [LARGE SCALE GENOMIC DNA]</scope>
    <source>
        <strain evidence="6">H4-8 / FGSC 9210</strain>
    </source>
</reference>
<dbReference type="InParanoid" id="D8PLJ2"/>
<dbReference type="Proteomes" id="UP000007431">
    <property type="component" value="Unassembled WGS sequence"/>
</dbReference>
<feature type="region of interest" description="Disordered" evidence="2">
    <location>
        <begin position="243"/>
        <end position="297"/>
    </location>
</feature>
<dbReference type="Gene3D" id="3.10.120.10">
    <property type="entry name" value="Cytochrome b5-like heme/steroid binding domain"/>
    <property type="match status" value="1"/>
</dbReference>
<protein>
    <recommendedName>
        <fullName evidence="4">Cytochrome b5 heme-binding domain-containing protein</fullName>
    </recommendedName>
</protein>
<evidence type="ECO:0000256" key="3">
    <source>
        <dbReference type="SAM" id="Phobius"/>
    </source>
</evidence>
<feature type="transmembrane region" description="Helical" evidence="3">
    <location>
        <begin position="101"/>
        <end position="123"/>
    </location>
</feature>
<dbReference type="InterPro" id="IPR036400">
    <property type="entry name" value="Cyt_B5-like_heme/steroid_sf"/>
</dbReference>
<sequence length="297" mass="33515">MSWLGDFAPGAEPRQPYREPDDTPKVPDPSIPGRMVSTKKANQPFLAYKEYRDKQQAAHEAWLERKQERDAKIARGEKVGPEEPDPTVPQEIGVLGLLRGLVYALLLFLLAGKFFTGSFVWGYDGKWVHLKTYTPNWGGERLFTDRMLAQYDGSVPGRPVYLAIDGEVYDVSKGSAYRPGGSYSFFAGKDAARAFGTGCFKTHLTHDLRGLSESELKGIQHWKDFYKDHKDYWRVGRVIHEPIDPNTPIPEHCKAKKAESAPKDTGGDEFKKDTSERQGAPPRESRRKESKKVEGEL</sequence>
<feature type="domain" description="Cytochrome b5 heme-binding" evidence="4">
    <location>
        <begin position="143"/>
        <end position="239"/>
    </location>
</feature>
<dbReference type="EMBL" id="GL377302">
    <property type="protein sequence ID" value="EFJ02036.1"/>
    <property type="molecule type" value="Genomic_DNA"/>
</dbReference>
<evidence type="ECO:0000256" key="1">
    <source>
        <dbReference type="ARBA" id="ARBA00038357"/>
    </source>
</evidence>
<proteinExistence type="inferred from homology"/>
<dbReference type="KEGG" id="scm:SCHCO_02624504"/>
<keyword evidence="6" id="KW-1185">Reference proteome</keyword>
<keyword evidence="3" id="KW-0472">Membrane</keyword>
<dbReference type="OrthoDB" id="10257697at2759"/>
<evidence type="ECO:0000256" key="2">
    <source>
        <dbReference type="SAM" id="MobiDB-lite"/>
    </source>
</evidence>
<accession>D8PLJ2</accession>